<gene>
    <name evidence="3" type="ORF">A9Q02_04620</name>
</gene>
<protein>
    <submittedName>
        <fullName evidence="3">LLM class F420-dependent oxidoreductase</fullName>
    </submittedName>
</protein>
<dbReference type="InterPro" id="IPR036661">
    <property type="entry name" value="Luciferase-like_sf"/>
</dbReference>
<dbReference type="GO" id="GO:0016705">
    <property type="term" value="F:oxidoreductase activity, acting on paired donors, with incorporation or reduction of molecular oxygen"/>
    <property type="evidence" value="ECO:0007669"/>
    <property type="project" value="InterPro"/>
</dbReference>
<dbReference type="InterPro" id="IPR011251">
    <property type="entry name" value="Luciferase-like_dom"/>
</dbReference>
<dbReference type="EMBL" id="LYXE01000157">
    <property type="protein sequence ID" value="PDV97197.1"/>
    <property type="molecule type" value="Genomic_DNA"/>
</dbReference>
<dbReference type="AlphaFoldDB" id="A0A2H3L222"/>
<accession>A0A2H3L222</accession>
<evidence type="ECO:0000313" key="4">
    <source>
        <dbReference type="Proteomes" id="UP000220922"/>
    </source>
</evidence>
<dbReference type="NCBIfam" id="TIGR03842">
    <property type="entry name" value="F420_CPS_4043"/>
    <property type="match status" value="1"/>
</dbReference>
<dbReference type="Proteomes" id="UP000220922">
    <property type="component" value="Unassembled WGS sequence"/>
</dbReference>
<evidence type="ECO:0000256" key="1">
    <source>
        <dbReference type="ARBA" id="ARBA00023002"/>
    </source>
</evidence>
<evidence type="ECO:0000313" key="3">
    <source>
        <dbReference type="EMBL" id="PDV97197.1"/>
    </source>
</evidence>
<sequence length="352" mass="38592">MEFAITLKLDMPPTRSVALTKQAEEVGFRYAWVFDSHVLWQDPYPLLTLMAHNTQHMRLGTCVTNPAVRDLTVTASSLATLNLISGGRMDLGIGRGDSSRRVLGKKPTTLADLEVAALKIRALATGRPVSHEEQTVQLPWACQDTCGPTCEERCHPEPSMPIWIAAYGPKALHLTGRIADGVILQFADPALIKWCLGFLHEGARAAGRDPASIKVMAAAPVWVADDLAYARDQVRWFPALVSNHVVDLLARYDQTMLPPELTQYVSARAGYDYQKHAEVGSSNATFVTDDVVDRFCIVGPVEEHRRRLHELAALGVHQFNIYLMSGEEEACLEVYGSQVVPAFGSASKSVGS</sequence>
<proteinExistence type="predicted"/>
<dbReference type="InterPro" id="IPR050564">
    <property type="entry name" value="F420-G6PD/mer"/>
</dbReference>
<dbReference type="Gene3D" id="3.20.20.30">
    <property type="entry name" value="Luciferase-like domain"/>
    <property type="match status" value="1"/>
</dbReference>
<name>A0A2H3L222_9CHLR</name>
<dbReference type="Pfam" id="PF00296">
    <property type="entry name" value="Bac_luciferase"/>
    <property type="match status" value="1"/>
</dbReference>
<keyword evidence="1" id="KW-0560">Oxidoreductase</keyword>
<organism evidence="3 4">
    <name type="scientific">Candidatus Chloroploca asiatica</name>
    <dbReference type="NCBI Taxonomy" id="1506545"/>
    <lineage>
        <taxon>Bacteria</taxon>
        <taxon>Bacillati</taxon>
        <taxon>Chloroflexota</taxon>
        <taxon>Chloroflexia</taxon>
        <taxon>Chloroflexales</taxon>
        <taxon>Chloroflexineae</taxon>
        <taxon>Oscillochloridaceae</taxon>
        <taxon>Candidatus Chloroploca</taxon>
    </lineage>
</organism>
<comment type="caution">
    <text evidence="3">The sequence shown here is derived from an EMBL/GenBank/DDBJ whole genome shotgun (WGS) entry which is preliminary data.</text>
</comment>
<dbReference type="InterPro" id="IPR022315">
    <property type="entry name" value="F420_OxRdatse_CPS4043_pred"/>
</dbReference>
<dbReference type="SUPFAM" id="SSF51679">
    <property type="entry name" value="Bacterial luciferase-like"/>
    <property type="match status" value="1"/>
</dbReference>
<reference evidence="3 4" key="1">
    <citation type="submission" date="2016-05" db="EMBL/GenBank/DDBJ databases">
        <authorList>
            <person name="Lavstsen T."/>
            <person name="Jespersen J.S."/>
        </authorList>
    </citation>
    <scope>NUCLEOTIDE SEQUENCE [LARGE SCALE GENOMIC DNA]</scope>
    <source>
        <strain evidence="3 4">B7-9</strain>
    </source>
</reference>
<dbReference type="PANTHER" id="PTHR43244">
    <property type="match status" value="1"/>
</dbReference>
<dbReference type="PANTHER" id="PTHR43244:SF1">
    <property type="entry name" value="5,10-METHYLENETETRAHYDROMETHANOPTERIN REDUCTASE"/>
    <property type="match status" value="1"/>
</dbReference>
<dbReference type="RefSeq" id="WP_097654620.1">
    <property type="nucleotide sequence ID" value="NZ_LYXE01000157.1"/>
</dbReference>
<dbReference type="CDD" id="cd01097">
    <property type="entry name" value="Tetrahydromethanopterin_reductase"/>
    <property type="match status" value="1"/>
</dbReference>
<dbReference type="OrthoDB" id="141617at2"/>
<keyword evidence="4" id="KW-1185">Reference proteome</keyword>
<feature type="domain" description="Luciferase-like" evidence="2">
    <location>
        <begin position="12"/>
        <end position="318"/>
    </location>
</feature>
<evidence type="ECO:0000259" key="2">
    <source>
        <dbReference type="Pfam" id="PF00296"/>
    </source>
</evidence>